<dbReference type="Pfam" id="PF23080">
    <property type="entry name" value="DUF7046"/>
    <property type="match status" value="1"/>
</dbReference>
<dbReference type="AlphaFoldDB" id="A0AAW1YNZ4"/>
<accession>A0AAW1YNZ4</accession>
<evidence type="ECO:0000313" key="3">
    <source>
        <dbReference type="EMBL" id="KAK9950360.1"/>
    </source>
</evidence>
<dbReference type="PANTHER" id="PTHR31149">
    <property type="entry name" value="EXPRESSED PROTEIN"/>
    <property type="match status" value="1"/>
</dbReference>
<dbReference type="PANTHER" id="PTHR31149:SF10">
    <property type="entry name" value="OS05G0100900 PROTEIN"/>
    <property type="match status" value="1"/>
</dbReference>
<name>A0AAW1YNZ4_RUBAR</name>
<evidence type="ECO:0000313" key="4">
    <source>
        <dbReference type="Proteomes" id="UP001457282"/>
    </source>
</evidence>
<dbReference type="FunFam" id="2.60.40.2700:FF:000001">
    <property type="entry name" value="Transmembrane protein"/>
    <property type="match status" value="1"/>
</dbReference>
<proteinExistence type="predicted"/>
<gene>
    <name evidence="3" type="ORF">M0R45_005853</name>
</gene>
<dbReference type="EMBL" id="JBEDUW010000001">
    <property type="protein sequence ID" value="KAK9950360.1"/>
    <property type="molecule type" value="Genomic_DNA"/>
</dbReference>
<protein>
    <submittedName>
        <fullName evidence="3">Uncharacterized protein</fullName>
    </submittedName>
</protein>
<dbReference type="Proteomes" id="UP001457282">
    <property type="component" value="Unassembled WGS sequence"/>
</dbReference>
<feature type="domain" description="DUF7046" evidence="1">
    <location>
        <begin position="326"/>
        <end position="413"/>
    </location>
</feature>
<dbReference type="Gene3D" id="2.60.40.2700">
    <property type="match status" value="1"/>
</dbReference>
<sequence length="417" mass="46514">MHYRMHRKRDRHFNVKVLFKHLQEKLLHTETKLKESQYHIRPWNSDLNNSNIPPQSPAHSLGAALATSNKNELELVPQQTYSQGKVPVSASDAQTTRDWDLLGRDQSGLDGVVTRNVEPNDLGRYSPFASRNTAAQDVPAQLDVTRGTQSLMIQIMRETILREKCQPIGVQEILLTHTLDDPGSSYTHFLPPVLEEPSSSFSEAADDDPLPAIENLQISGEAFPGRELQACGYSINGTTSCNFEWVRHMEDGSVNYIDGAKQPNYLITADDVDKYLAIEVQPLDNRKRKGELVKVFANENRKITCDPEMQGHIEKIIYQGHSSFKIFQSTGYLDIWEAALAIKKDGYSIKCSGPSGVAFAEKFSPTTSVVIPYGSPTDFVLIDSGGGEHLLKTDNNPTDYSCSRDTVVLTLRILSYG</sequence>
<dbReference type="InterPro" id="IPR055474">
    <property type="entry name" value="DUF7046"/>
</dbReference>
<dbReference type="InterPro" id="IPR056284">
    <property type="entry name" value="AIR9-like_A9"/>
</dbReference>
<dbReference type="Pfam" id="PF23197">
    <property type="entry name" value="IG_AIR9"/>
    <property type="match status" value="1"/>
</dbReference>
<reference evidence="3 4" key="1">
    <citation type="journal article" date="2023" name="G3 (Bethesda)">
        <title>A chromosome-length genome assembly and annotation of blackberry (Rubus argutus, cv. 'Hillquist').</title>
        <authorList>
            <person name="Bruna T."/>
            <person name="Aryal R."/>
            <person name="Dudchenko O."/>
            <person name="Sargent D.J."/>
            <person name="Mead D."/>
            <person name="Buti M."/>
            <person name="Cavallini A."/>
            <person name="Hytonen T."/>
            <person name="Andres J."/>
            <person name="Pham M."/>
            <person name="Weisz D."/>
            <person name="Mascagni F."/>
            <person name="Usai G."/>
            <person name="Natali L."/>
            <person name="Bassil N."/>
            <person name="Fernandez G.E."/>
            <person name="Lomsadze A."/>
            <person name="Armour M."/>
            <person name="Olukolu B."/>
            <person name="Poorten T."/>
            <person name="Britton C."/>
            <person name="Davik J."/>
            <person name="Ashrafi H."/>
            <person name="Aiden E.L."/>
            <person name="Borodovsky M."/>
            <person name="Worthington M."/>
        </authorList>
    </citation>
    <scope>NUCLEOTIDE SEQUENCE [LARGE SCALE GENOMIC DNA]</scope>
    <source>
        <strain evidence="3">PI 553951</strain>
    </source>
</reference>
<evidence type="ECO:0000259" key="2">
    <source>
        <dbReference type="Pfam" id="PF23197"/>
    </source>
</evidence>
<organism evidence="3 4">
    <name type="scientific">Rubus argutus</name>
    <name type="common">Southern blackberry</name>
    <dbReference type="NCBI Taxonomy" id="59490"/>
    <lineage>
        <taxon>Eukaryota</taxon>
        <taxon>Viridiplantae</taxon>
        <taxon>Streptophyta</taxon>
        <taxon>Embryophyta</taxon>
        <taxon>Tracheophyta</taxon>
        <taxon>Spermatophyta</taxon>
        <taxon>Magnoliopsida</taxon>
        <taxon>eudicotyledons</taxon>
        <taxon>Gunneridae</taxon>
        <taxon>Pentapetalae</taxon>
        <taxon>rosids</taxon>
        <taxon>fabids</taxon>
        <taxon>Rosales</taxon>
        <taxon>Rosaceae</taxon>
        <taxon>Rosoideae</taxon>
        <taxon>Rosoideae incertae sedis</taxon>
        <taxon>Rubus</taxon>
    </lineage>
</organism>
<dbReference type="GO" id="GO:0005886">
    <property type="term" value="C:plasma membrane"/>
    <property type="evidence" value="ECO:0007669"/>
    <property type="project" value="TreeGrafter"/>
</dbReference>
<comment type="caution">
    <text evidence="3">The sequence shown here is derived from an EMBL/GenBank/DDBJ whole genome shotgun (WGS) entry which is preliminary data.</text>
</comment>
<keyword evidence="4" id="KW-1185">Reference proteome</keyword>
<evidence type="ECO:0000259" key="1">
    <source>
        <dbReference type="Pfam" id="PF23080"/>
    </source>
</evidence>
<feature type="domain" description="AIR9-like A9" evidence="2">
    <location>
        <begin position="213"/>
        <end position="295"/>
    </location>
</feature>